<name>A0A6J4MZQ0_9ACTN</name>
<feature type="compositionally biased region" description="Basic and acidic residues" evidence="1">
    <location>
        <begin position="1"/>
        <end position="18"/>
    </location>
</feature>
<dbReference type="AlphaFoldDB" id="A0A6J4MZQ0"/>
<feature type="region of interest" description="Disordered" evidence="1">
    <location>
        <begin position="1"/>
        <end position="21"/>
    </location>
</feature>
<organism evidence="2">
    <name type="scientific">uncultured Nocardioides sp</name>
    <dbReference type="NCBI Taxonomy" id="198441"/>
    <lineage>
        <taxon>Bacteria</taxon>
        <taxon>Bacillati</taxon>
        <taxon>Actinomycetota</taxon>
        <taxon>Actinomycetes</taxon>
        <taxon>Propionibacteriales</taxon>
        <taxon>Nocardioidaceae</taxon>
        <taxon>Nocardioides</taxon>
        <taxon>environmental samples</taxon>
    </lineage>
</organism>
<accession>A0A6J4MZQ0</accession>
<sequence>MNESQEHPHKETSGDGRGVESSVVAEVLASIESIDTRPVAEHVTVFEHAHERLRRALEPRHG</sequence>
<gene>
    <name evidence="2" type="ORF">AVDCRST_MAG60-290</name>
</gene>
<reference evidence="2" key="1">
    <citation type="submission" date="2020-02" db="EMBL/GenBank/DDBJ databases">
        <authorList>
            <person name="Meier V. D."/>
        </authorList>
    </citation>
    <scope>NUCLEOTIDE SEQUENCE</scope>
    <source>
        <strain evidence="2">AVDCRST_MAG60</strain>
    </source>
</reference>
<evidence type="ECO:0000313" key="2">
    <source>
        <dbReference type="EMBL" id="CAA9373648.1"/>
    </source>
</evidence>
<evidence type="ECO:0000256" key="1">
    <source>
        <dbReference type="SAM" id="MobiDB-lite"/>
    </source>
</evidence>
<proteinExistence type="predicted"/>
<protein>
    <submittedName>
        <fullName evidence="2">Uncharacterized protein</fullName>
    </submittedName>
</protein>
<dbReference type="EMBL" id="CADCUN010000030">
    <property type="protein sequence ID" value="CAA9373648.1"/>
    <property type="molecule type" value="Genomic_DNA"/>
</dbReference>